<dbReference type="InterPro" id="IPR013783">
    <property type="entry name" value="Ig-like_fold"/>
</dbReference>
<dbReference type="SMART" id="SM00406">
    <property type="entry name" value="IGv"/>
    <property type="match status" value="1"/>
</dbReference>
<evidence type="ECO:0000256" key="3">
    <source>
        <dbReference type="ARBA" id="ARBA00043265"/>
    </source>
</evidence>
<dbReference type="InterPro" id="IPR013106">
    <property type="entry name" value="Ig_V-set"/>
</dbReference>
<dbReference type="Gene3D" id="2.60.40.10">
    <property type="entry name" value="Immunoglobulins"/>
    <property type="match status" value="1"/>
</dbReference>
<keyword evidence="6" id="KW-1185">Reference proteome</keyword>
<dbReference type="Pfam" id="PF07686">
    <property type="entry name" value="V-set"/>
    <property type="match status" value="1"/>
</dbReference>
<keyword evidence="3" id="KW-1280">Immunoglobulin</keyword>
<evidence type="ECO:0000259" key="4">
    <source>
        <dbReference type="PROSITE" id="PS50835"/>
    </source>
</evidence>
<dbReference type="GO" id="GO:0002250">
    <property type="term" value="P:adaptive immune response"/>
    <property type="evidence" value="ECO:0007669"/>
    <property type="project" value="UniProtKB-KW"/>
</dbReference>
<reference evidence="5 6" key="1">
    <citation type="submission" date="2015-10" db="EMBL/GenBank/DDBJ databases">
        <authorList>
            <person name="Gilbert D.G."/>
        </authorList>
    </citation>
    <scope>NUCLEOTIDE SEQUENCE [LARGE SCALE GENOMIC DNA]</scope>
    <source>
        <strain evidence="5">FVVF132</strain>
    </source>
</reference>
<name>A0A0Q3R108_AMAAE</name>
<dbReference type="PROSITE" id="PS50835">
    <property type="entry name" value="IG_LIKE"/>
    <property type="match status" value="1"/>
</dbReference>
<evidence type="ECO:0000256" key="1">
    <source>
        <dbReference type="ARBA" id="ARBA00022859"/>
    </source>
</evidence>
<dbReference type="GO" id="GO:0019814">
    <property type="term" value="C:immunoglobulin complex"/>
    <property type="evidence" value="ECO:0007669"/>
    <property type="project" value="UniProtKB-KW"/>
</dbReference>
<dbReference type="GO" id="GO:0005576">
    <property type="term" value="C:extracellular region"/>
    <property type="evidence" value="ECO:0007669"/>
    <property type="project" value="UniProtKB-ARBA"/>
</dbReference>
<dbReference type="SUPFAM" id="SSF48726">
    <property type="entry name" value="Immunoglobulin"/>
    <property type="match status" value="1"/>
</dbReference>
<dbReference type="EMBL" id="LMAW01002614">
    <property type="protein sequence ID" value="KQK79089.1"/>
    <property type="molecule type" value="Genomic_DNA"/>
</dbReference>
<gene>
    <name evidence="5" type="ORF">AAES_107860</name>
</gene>
<accession>A0A0Q3R108</accession>
<dbReference type="InterPro" id="IPR036179">
    <property type="entry name" value="Ig-like_dom_sf"/>
</dbReference>
<proteinExistence type="predicted"/>
<evidence type="ECO:0000313" key="6">
    <source>
        <dbReference type="Proteomes" id="UP000051836"/>
    </source>
</evidence>
<dbReference type="AlphaFoldDB" id="A0A0Q3R108"/>
<evidence type="ECO:0000313" key="5">
    <source>
        <dbReference type="EMBL" id="KQK79089.1"/>
    </source>
</evidence>
<dbReference type="InterPro" id="IPR050199">
    <property type="entry name" value="IgHV"/>
</dbReference>
<keyword evidence="1" id="KW-0391">Immunity</keyword>
<organism evidence="5 6">
    <name type="scientific">Amazona aestiva</name>
    <name type="common">Blue-fronted Amazon parrot</name>
    <dbReference type="NCBI Taxonomy" id="12930"/>
    <lineage>
        <taxon>Eukaryota</taxon>
        <taxon>Metazoa</taxon>
        <taxon>Chordata</taxon>
        <taxon>Craniata</taxon>
        <taxon>Vertebrata</taxon>
        <taxon>Euteleostomi</taxon>
        <taxon>Archelosauria</taxon>
        <taxon>Archosauria</taxon>
        <taxon>Dinosauria</taxon>
        <taxon>Saurischia</taxon>
        <taxon>Theropoda</taxon>
        <taxon>Coelurosauria</taxon>
        <taxon>Aves</taxon>
        <taxon>Neognathae</taxon>
        <taxon>Neoaves</taxon>
        <taxon>Telluraves</taxon>
        <taxon>Australaves</taxon>
        <taxon>Psittaciformes</taxon>
        <taxon>Psittacidae</taxon>
        <taxon>Amazona</taxon>
    </lineage>
</organism>
<sequence length="130" mass="14157">MALGHGCALPGCLHSPSAGVWAQIRLEETGGGMRAPGESVLLSCHGYGFSFGSYELLWYRQTPGGRLEWVSFQRGYSDSMYYAAVVKGRATVSRDNSRSEASLSLRDLQLQDSARYFCAVHTETGKAAEL</sequence>
<evidence type="ECO:0000256" key="2">
    <source>
        <dbReference type="ARBA" id="ARBA00023130"/>
    </source>
</evidence>
<dbReference type="PANTHER" id="PTHR23266">
    <property type="entry name" value="IMMUNOGLOBULIN HEAVY CHAIN"/>
    <property type="match status" value="1"/>
</dbReference>
<protein>
    <submittedName>
        <fullName evidence="5">Ig heavy chain V-III region NIE</fullName>
    </submittedName>
</protein>
<dbReference type="InterPro" id="IPR007110">
    <property type="entry name" value="Ig-like_dom"/>
</dbReference>
<feature type="domain" description="Ig-like" evidence="4">
    <location>
        <begin position="16"/>
        <end position="130"/>
    </location>
</feature>
<keyword evidence="2" id="KW-1064">Adaptive immunity</keyword>
<dbReference type="OrthoDB" id="9426090at2759"/>
<comment type="caution">
    <text evidence="5">The sequence shown here is derived from an EMBL/GenBank/DDBJ whole genome shotgun (WGS) entry which is preliminary data.</text>
</comment>
<dbReference type="Proteomes" id="UP000051836">
    <property type="component" value="Unassembled WGS sequence"/>
</dbReference>
<dbReference type="STRING" id="12930.A0A0Q3R108"/>